<dbReference type="Gene3D" id="2.40.50.40">
    <property type="match status" value="1"/>
</dbReference>
<dbReference type="InterPro" id="IPR041373">
    <property type="entry name" value="RT_RNaseH"/>
</dbReference>
<dbReference type="Proteomes" id="UP000290288">
    <property type="component" value="Unassembled WGS sequence"/>
</dbReference>
<dbReference type="InterPro" id="IPR016197">
    <property type="entry name" value="Chromo-like_dom_sf"/>
</dbReference>
<evidence type="ECO:0000256" key="6">
    <source>
        <dbReference type="ARBA" id="ARBA00022723"/>
    </source>
</evidence>
<feature type="compositionally biased region" description="Low complexity" evidence="16">
    <location>
        <begin position="94"/>
        <end position="113"/>
    </location>
</feature>
<dbReference type="InterPro" id="IPR000953">
    <property type="entry name" value="Chromo/chromo_shadow_dom"/>
</dbReference>
<evidence type="ECO:0000256" key="15">
    <source>
        <dbReference type="ARBA" id="ARBA00023172"/>
    </source>
</evidence>
<dbReference type="GO" id="GO:0046872">
    <property type="term" value="F:metal ion binding"/>
    <property type="evidence" value="ECO:0007669"/>
    <property type="project" value="UniProtKB-KW"/>
</dbReference>
<dbReference type="GO" id="GO:0006508">
    <property type="term" value="P:proteolysis"/>
    <property type="evidence" value="ECO:0007669"/>
    <property type="project" value="UniProtKB-KW"/>
</dbReference>
<dbReference type="GO" id="GO:0003887">
    <property type="term" value="F:DNA-directed DNA polymerase activity"/>
    <property type="evidence" value="ECO:0007669"/>
    <property type="project" value="UniProtKB-KW"/>
</dbReference>
<dbReference type="Gene3D" id="2.40.70.10">
    <property type="entry name" value="Acid Proteases"/>
    <property type="match status" value="1"/>
</dbReference>
<evidence type="ECO:0000256" key="16">
    <source>
        <dbReference type="SAM" id="MobiDB-lite"/>
    </source>
</evidence>
<dbReference type="InterPro" id="IPR050951">
    <property type="entry name" value="Retrovirus_Pol_polyprotein"/>
</dbReference>
<dbReference type="InterPro" id="IPR021109">
    <property type="entry name" value="Peptidase_aspartic_dom_sf"/>
</dbReference>
<dbReference type="GO" id="GO:0015074">
    <property type="term" value="P:DNA integration"/>
    <property type="evidence" value="ECO:0007669"/>
    <property type="project" value="UniProtKB-KW"/>
</dbReference>
<dbReference type="GO" id="GO:0003677">
    <property type="term" value="F:DNA binding"/>
    <property type="evidence" value="ECO:0007669"/>
    <property type="project" value="UniProtKB-KW"/>
</dbReference>
<dbReference type="CDD" id="cd00303">
    <property type="entry name" value="retropepsin_like"/>
    <property type="match status" value="1"/>
</dbReference>
<keyword evidence="5" id="KW-0540">Nuclease</keyword>
<dbReference type="CDD" id="cd09274">
    <property type="entry name" value="RNase_HI_RT_Ty3"/>
    <property type="match status" value="1"/>
</dbReference>
<evidence type="ECO:0000256" key="10">
    <source>
        <dbReference type="ARBA" id="ARBA00022842"/>
    </source>
</evidence>
<dbReference type="InterPro" id="IPR023780">
    <property type="entry name" value="Chromo_domain"/>
</dbReference>
<evidence type="ECO:0000259" key="17">
    <source>
        <dbReference type="PROSITE" id="PS50013"/>
    </source>
</evidence>
<evidence type="ECO:0000256" key="12">
    <source>
        <dbReference type="ARBA" id="ARBA00022918"/>
    </source>
</evidence>
<keyword evidence="4" id="KW-0548">Nucleotidyltransferase</keyword>
<keyword evidence="10" id="KW-0460">Magnesium</keyword>
<dbReference type="InterPro" id="IPR041588">
    <property type="entry name" value="Integrase_H2C2"/>
</dbReference>
<dbReference type="GO" id="GO:0003964">
    <property type="term" value="F:RNA-directed DNA polymerase activity"/>
    <property type="evidence" value="ECO:0007669"/>
    <property type="project" value="UniProtKB-KW"/>
</dbReference>
<evidence type="ECO:0000256" key="4">
    <source>
        <dbReference type="ARBA" id="ARBA00022695"/>
    </source>
</evidence>
<protein>
    <recommendedName>
        <fullName evidence="1">RNA-directed DNA polymerase</fullName>
        <ecNumber evidence="1">2.7.7.49</ecNumber>
    </recommendedName>
</protein>
<evidence type="ECO:0000313" key="19">
    <source>
        <dbReference type="Proteomes" id="UP000290288"/>
    </source>
</evidence>
<comment type="caution">
    <text evidence="18">The sequence shown here is derived from an EMBL/GenBank/DDBJ whole genome shotgun (WGS) entry which is preliminary data.</text>
</comment>
<dbReference type="EMBL" id="SDEE01000695">
    <property type="protein sequence ID" value="RXW14484.1"/>
    <property type="molecule type" value="Genomic_DNA"/>
</dbReference>
<evidence type="ECO:0000256" key="9">
    <source>
        <dbReference type="ARBA" id="ARBA00022801"/>
    </source>
</evidence>
<evidence type="ECO:0000313" key="18">
    <source>
        <dbReference type="EMBL" id="RXW14484.1"/>
    </source>
</evidence>
<dbReference type="GO" id="GO:0006310">
    <property type="term" value="P:DNA recombination"/>
    <property type="evidence" value="ECO:0007669"/>
    <property type="project" value="UniProtKB-KW"/>
</dbReference>
<dbReference type="PANTHER" id="PTHR37984">
    <property type="entry name" value="PROTEIN CBG26694"/>
    <property type="match status" value="1"/>
</dbReference>
<keyword evidence="19" id="KW-1185">Reference proteome</keyword>
<dbReference type="InterPro" id="IPR043128">
    <property type="entry name" value="Rev_trsase/Diguanyl_cyclase"/>
</dbReference>
<dbReference type="Pfam" id="PF17917">
    <property type="entry name" value="RT_RNaseH"/>
    <property type="match status" value="1"/>
</dbReference>
<keyword evidence="13" id="KW-0239">DNA-directed DNA polymerase</keyword>
<keyword evidence="8" id="KW-0255">Endonuclease</keyword>
<dbReference type="Pfam" id="PF08284">
    <property type="entry name" value="RVP_2"/>
    <property type="match status" value="1"/>
</dbReference>
<evidence type="ECO:0000256" key="13">
    <source>
        <dbReference type="ARBA" id="ARBA00022932"/>
    </source>
</evidence>
<dbReference type="PROSITE" id="PS50013">
    <property type="entry name" value="CHROMO_2"/>
    <property type="match status" value="1"/>
</dbReference>
<organism evidence="18 19">
    <name type="scientific">Candolleomyces aberdarensis</name>
    <dbReference type="NCBI Taxonomy" id="2316362"/>
    <lineage>
        <taxon>Eukaryota</taxon>
        <taxon>Fungi</taxon>
        <taxon>Dikarya</taxon>
        <taxon>Basidiomycota</taxon>
        <taxon>Agaricomycotina</taxon>
        <taxon>Agaricomycetes</taxon>
        <taxon>Agaricomycetidae</taxon>
        <taxon>Agaricales</taxon>
        <taxon>Agaricineae</taxon>
        <taxon>Psathyrellaceae</taxon>
        <taxon>Candolleomyces</taxon>
    </lineage>
</organism>
<dbReference type="GO" id="GO:0004519">
    <property type="term" value="F:endonuclease activity"/>
    <property type="evidence" value="ECO:0007669"/>
    <property type="project" value="UniProtKB-KW"/>
</dbReference>
<evidence type="ECO:0000256" key="11">
    <source>
        <dbReference type="ARBA" id="ARBA00022908"/>
    </source>
</evidence>
<feature type="region of interest" description="Disordered" evidence="16">
    <location>
        <begin position="86"/>
        <end position="123"/>
    </location>
</feature>
<dbReference type="Pfam" id="PF00385">
    <property type="entry name" value="Chromo"/>
    <property type="match status" value="1"/>
</dbReference>
<dbReference type="STRING" id="2316362.A0A4Q2D7R8"/>
<feature type="domain" description="Chromo" evidence="17">
    <location>
        <begin position="1094"/>
        <end position="1146"/>
    </location>
</feature>
<proteinExistence type="predicted"/>
<evidence type="ECO:0000256" key="7">
    <source>
        <dbReference type="ARBA" id="ARBA00022750"/>
    </source>
</evidence>
<dbReference type="SUPFAM" id="SSF54160">
    <property type="entry name" value="Chromo domain-like"/>
    <property type="match status" value="1"/>
</dbReference>
<dbReference type="Pfam" id="PF17921">
    <property type="entry name" value="Integrase_H2C2"/>
    <property type="match status" value="1"/>
</dbReference>
<dbReference type="SUPFAM" id="SSF56672">
    <property type="entry name" value="DNA/RNA polymerases"/>
    <property type="match status" value="1"/>
</dbReference>
<keyword evidence="9" id="KW-0378">Hydrolase</keyword>
<keyword evidence="6" id="KW-0479">Metal-binding</keyword>
<evidence type="ECO:0000256" key="8">
    <source>
        <dbReference type="ARBA" id="ARBA00022759"/>
    </source>
</evidence>
<keyword evidence="3" id="KW-0808">Transferase</keyword>
<keyword evidence="11" id="KW-0229">DNA integration</keyword>
<dbReference type="Pfam" id="PF24626">
    <property type="entry name" value="SH3_Tf2-1"/>
    <property type="match status" value="1"/>
</dbReference>
<evidence type="ECO:0000256" key="3">
    <source>
        <dbReference type="ARBA" id="ARBA00022679"/>
    </source>
</evidence>
<dbReference type="SMART" id="SM00298">
    <property type="entry name" value="CHROMO"/>
    <property type="match status" value="1"/>
</dbReference>
<dbReference type="AlphaFoldDB" id="A0A4Q2D7R8"/>
<evidence type="ECO:0000256" key="1">
    <source>
        <dbReference type="ARBA" id="ARBA00012493"/>
    </source>
</evidence>
<dbReference type="GO" id="GO:0004190">
    <property type="term" value="F:aspartic-type endopeptidase activity"/>
    <property type="evidence" value="ECO:0007669"/>
    <property type="project" value="UniProtKB-KW"/>
</dbReference>
<reference evidence="18 19" key="1">
    <citation type="submission" date="2019-01" db="EMBL/GenBank/DDBJ databases">
        <title>Draft genome sequence of Psathyrella aberdarensis IHI B618.</title>
        <authorList>
            <person name="Buettner E."/>
            <person name="Kellner H."/>
        </authorList>
    </citation>
    <scope>NUCLEOTIDE SEQUENCE [LARGE SCALE GENOMIC DNA]</scope>
    <source>
        <strain evidence="18 19">IHI B618</strain>
    </source>
</reference>
<evidence type="ECO:0000256" key="14">
    <source>
        <dbReference type="ARBA" id="ARBA00023125"/>
    </source>
</evidence>
<keyword evidence="2" id="KW-0645">Protease</keyword>
<keyword evidence="14" id="KW-0238">DNA-binding</keyword>
<dbReference type="Gene3D" id="1.10.340.70">
    <property type="match status" value="1"/>
</dbReference>
<sequence length="1146" mass="128311">MRQNKRPFREWYMDFYSKSLLLKGTPDEMSDKELRKLVYSLLDAHLKSRAEQDRFRTIVDLKAWSDALALEDRSIRTEAAFFRSSKAPEGHSVSGNGASSNNTGRRNRNSATADGRVKPPPLTADERELLKDHDGCFVCREFYIGHKSDKCLGSYPDGSSYRELTVNDARTAATKRGKAFNAKSRTGTATSGTKGKGKSVAAATIDEAEEVEEVGVAALADALNYDSESDVSVPPRLSAPSLHWQSLVWDADNIPSLPASCLLDCGSQLVLVSEDFVRKNGLATFALSRPVHINVAIPEVPDSALQLSAKDRVVYRFGVSLTLSSSDNRWSSKEITAVLVPTLLDNCDIILGLPWLSSNGIVMDFENRSAIAKASRYDLLRPPVTSAAPRKPASKWTRRTLSQLKRNFRDMLLELQAVVWRRNLTSPSEEVRFGAVAAISSRIVLLNEELEMAALHKRIMEDYADVFGPVPHVDCLPEHEPCRVRLKSEEVTLDSRSYPSPRKYRHRIDRDGIHADTSKTDKIVNWPVPRSVKDVRAFLGLVRYLSAFLPSLAEYTAVLDPLTSKTLKNDFPVWTPEFQTAFDAIKKLAVSSDCLTFIDHENPGENKIFVTTDASNVATGAVLSFGPTWESARPVAFESKVLNQAERRYPVHEKEMLAVVRALKKWRSDLLGMPFFIYTDHRTLQFFEQQRDLSQRQARWMEFLCQYDGKIVYVKGDENVAADALSRTVFVKDSLSAQERAQSLLGGGIDDDENCAVCLVQSSPVSPLLGCGPMMSCDVPVDEIVVAATSGGSRLQKLAARIDDSFLGLIRDGYKTDPWCQRLSRVQASLPGLTLTDGLWFIGERLVIPQVAKVRAKIFHLAHDMLGHFGLRKSYGALRDSFYWPNMRSQLETLYLRSCDECQRNKDRTTKVPGPLHPLPVPTAAAESIAMDFVGPLPEDGVPAVLPVPSDAAELKAIDLIRLHEIVLFEAQDNLLAAKVDQAFYANKKRGEEVIYSVGDRVLLSSRNRRKELKAGDPNRVTKFLPRWIGPYTVVKANPNSSTYTLDLPGDSNIFPVFHGSLLKRYHENDDTLVPTRAHLRPPPLKFDDGSEEYFIEKILDEHKTRRLTRYLVRWKGYGPEDDLWIPEHELEGTDALKSWKERSGS</sequence>
<dbReference type="GO" id="GO:0006338">
    <property type="term" value="P:chromatin remodeling"/>
    <property type="evidence" value="ECO:0007669"/>
    <property type="project" value="UniProtKB-ARBA"/>
</dbReference>
<accession>A0A4Q2D7R8</accession>
<dbReference type="PANTHER" id="PTHR37984:SF5">
    <property type="entry name" value="PROTEIN NYNRIN-LIKE"/>
    <property type="match status" value="1"/>
</dbReference>
<dbReference type="InterPro" id="IPR043502">
    <property type="entry name" value="DNA/RNA_pol_sf"/>
</dbReference>
<name>A0A4Q2D7R8_9AGAR</name>
<dbReference type="Gene3D" id="3.30.70.270">
    <property type="match status" value="1"/>
</dbReference>
<keyword evidence="15" id="KW-0233">DNA recombination</keyword>
<dbReference type="OrthoDB" id="3268967at2759"/>
<evidence type="ECO:0000256" key="5">
    <source>
        <dbReference type="ARBA" id="ARBA00022722"/>
    </source>
</evidence>
<evidence type="ECO:0000256" key="2">
    <source>
        <dbReference type="ARBA" id="ARBA00022670"/>
    </source>
</evidence>
<keyword evidence="7" id="KW-0064">Aspartyl protease</keyword>
<gene>
    <name evidence="18" type="ORF">EST38_g11370</name>
</gene>
<keyword evidence="12" id="KW-0695">RNA-directed DNA polymerase</keyword>
<dbReference type="InterPro" id="IPR056924">
    <property type="entry name" value="SH3_Tf2-1"/>
</dbReference>
<dbReference type="EC" id="2.7.7.49" evidence="1"/>